<protein>
    <recommendedName>
        <fullName evidence="3 4">Protein NrdI</fullName>
    </recommendedName>
</protein>
<dbReference type="InterPro" id="IPR029039">
    <property type="entry name" value="Flavoprotein-like_sf"/>
</dbReference>
<evidence type="ECO:0000256" key="1">
    <source>
        <dbReference type="ARBA" id="ARBA00003999"/>
    </source>
</evidence>
<dbReference type="EMBL" id="LT906467">
    <property type="protein sequence ID" value="SNV80675.1"/>
    <property type="molecule type" value="Genomic_DNA"/>
</dbReference>
<evidence type="ECO:0000256" key="4">
    <source>
        <dbReference type="HAMAP-Rule" id="MF_00128"/>
    </source>
</evidence>
<evidence type="ECO:0000313" key="5">
    <source>
        <dbReference type="EMBL" id="SNV80675.1"/>
    </source>
</evidence>
<dbReference type="InterPro" id="IPR020852">
    <property type="entry name" value="RNR_Ib_NrdI_bac"/>
</dbReference>
<sequence>MLVVYFSSTTENTKRFVDKVGLPSARIPLRRGDAPLEVDEPYVLVCPTYGGGASISNGYSRPVPPQVIRFLNNPRNRGLIRGVIAAGNSNFGPDYCIAGDIISEKCGVPYLYRVELMGTAEDVARVRTSLLDGAHTLGLTPLSGKAREALAPLPADNSDRLAALRAKYQGKYRTA</sequence>
<dbReference type="PANTHER" id="PTHR37297">
    <property type="entry name" value="PROTEIN NRDI"/>
    <property type="match status" value="1"/>
</dbReference>
<dbReference type="RefSeq" id="WP_084674335.1">
    <property type="nucleotide sequence ID" value="NZ_CP009211.1"/>
</dbReference>
<dbReference type="GO" id="GO:0010181">
    <property type="term" value="F:FMN binding"/>
    <property type="evidence" value="ECO:0007669"/>
    <property type="project" value="InterPro"/>
</dbReference>
<dbReference type="OrthoDB" id="350535at2"/>
<dbReference type="InterPro" id="IPR004465">
    <property type="entry name" value="RNR_NrdI"/>
</dbReference>
<comment type="function">
    <text evidence="1 4">Probably involved in ribonucleotide reductase function.</text>
</comment>
<organism evidence="5 6">
    <name type="scientific">Corynebacterium imitans</name>
    <dbReference type="NCBI Taxonomy" id="156978"/>
    <lineage>
        <taxon>Bacteria</taxon>
        <taxon>Bacillati</taxon>
        <taxon>Actinomycetota</taxon>
        <taxon>Actinomycetes</taxon>
        <taxon>Mycobacteriales</taxon>
        <taxon>Corynebacteriaceae</taxon>
        <taxon>Corynebacterium</taxon>
    </lineage>
</organism>
<comment type="similarity">
    <text evidence="2 4">Belongs to the NrdI family.</text>
</comment>
<dbReference type="Pfam" id="PF07972">
    <property type="entry name" value="Flavodoxin_NdrI"/>
    <property type="match status" value="1"/>
</dbReference>
<dbReference type="Proteomes" id="UP000215374">
    <property type="component" value="Chromosome 1"/>
</dbReference>
<dbReference type="HAMAP" id="MF_00128">
    <property type="entry name" value="NrdI"/>
    <property type="match status" value="1"/>
</dbReference>
<gene>
    <name evidence="5" type="primary">nrdI2</name>
    <name evidence="4" type="synonym">nrdI</name>
    <name evidence="5" type="ORF">SAMEA4535761_01998</name>
</gene>
<dbReference type="AlphaFoldDB" id="A0A240ABG7"/>
<accession>A0A240ABG7</accession>
<evidence type="ECO:0000256" key="2">
    <source>
        <dbReference type="ARBA" id="ARBA00009942"/>
    </source>
</evidence>
<evidence type="ECO:0000313" key="6">
    <source>
        <dbReference type="Proteomes" id="UP000215374"/>
    </source>
</evidence>
<dbReference type="SUPFAM" id="SSF52218">
    <property type="entry name" value="Flavoproteins"/>
    <property type="match status" value="1"/>
</dbReference>
<name>A0A240ABG7_9CORY</name>
<dbReference type="PANTHER" id="PTHR37297:SF1">
    <property type="entry name" value="PROTEIN NRDI"/>
    <property type="match status" value="1"/>
</dbReference>
<dbReference type="NCBIfam" id="TIGR00333">
    <property type="entry name" value="nrdI"/>
    <property type="match status" value="1"/>
</dbReference>
<evidence type="ECO:0000256" key="3">
    <source>
        <dbReference type="ARBA" id="ARBA00020129"/>
    </source>
</evidence>
<reference evidence="5 6" key="1">
    <citation type="submission" date="2017-06" db="EMBL/GenBank/DDBJ databases">
        <authorList>
            <consortium name="Pathogen Informatics"/>
        </authorList>
    </citation>
    <scope>NUCLEOTIDE SEQUENCE [LARGE SCALE GENOMIC DNA]</scope>
    <source>
        <strain evidence="5 6">NCTC13015</strain>
    </source>
</reference>
<proteinExistence type="inferred from homology"/>
<dbReference type="Gene3D" id="3.40.50.360">
    <property type="match status" value="1"/>
</dbReference>